<keyword evidence="13" id="KW-0648">Protein biosynthesis</keyword>
<dbReference type="InterPro" id="IPR022157">
    <property type="entry name" value="Dynactin"/>
</dbReference>
<dbReference type="GO" id="GO:0005874">
    <property type="term" value="C:microtubule"/>
    <property type="evidence" value="ECO:0007669"/>
    <property type="project" value="UniProtKB-KW"/>
</dbReference>
<evidence type="ECO:0000256" key="2">
    <source>
        <dbReference type="ARBA" id="ARBA00004114"/>
    </source>
</evidence>
<comment type="function">
    <text evidence="1">Probably involved in translation.</text>
</comment>
<dbReference type="PANTHER" id="PTHR18916:SF6">
    <property type="entry name" value="DYNACTIN SUBUNIT 1"/>
    <property type="match status" value="1"/>
</dbReference>
<evidence type="ECO:0000256" key="1">
    <source>
        <dbReference type="ARBA" id="ARBA00003130"/>
    </source>
</evidence>
<dbReference type="Pfam" id="PF01302">
    <property type="entry name" value="CAP_GLY"/>
    <property type="match status" value="1"/>
</dbReference>
<evidence type="ECO:0000256" key="7">
    <source>
        <dbReference type="ARBA" id="ARBA00016574"/>
    </source>
</evidence>
<comment type="subcellular location">
    <subcellularLocation>
        <location evidence="4">Cytoplasm</location>
        <location evidence="4">Cell cortex</location>
    </subcellularLocation>
    <subcellularLocation>
        <location evidence="2">Cytoplasm</location>
        <location evidence="2">Cytoskeleton</location>
        <location evidence="2">Microtubule organizing center</location>
        <location evidence="2">Centrosome</location>
        <location evidence="2">Centriole</location>
    </subcellularLocation>
    <subcellularLocation>
        <location evidence="3">Cytoplasm</location>
        <location evidence="3">Cytoskeleton</location>
        <location evidence="3">Spindle</location>
    </subcellularLocation>
</comment>
<name>A0A9P0XH09_PIEBR</name>
<dbReference type="InterPro" id="IPR036877">
    <property type="entry name" value="SUI1_dom_sf"/>
</dbReference>
<organism evidence="24 25">
    <name type="scientific">Pieris brassicae</name>
    <name type="common">White butterfly</name>
    <name type="synonym">Large white butterfly</name>
    <dbReference type="NCBI Taxonomy" id="7116"/>
    <lineage>
        <taxon>Eukaryota</taxon>
        <taxon>Metazoa</taxon>
        <taxon>Ecdysozoa</taxon>
        <taxon>Arthropoda</taxon>
        <taxon>Hexapoda</taxon>
        <taxon>Insecta</taxon>
        <taxon>Pterygota</taxon>
        <taxon>Neoptera</taxon>
        <taxon>Endopterygota</taxon>
        <taxon>Lepidoptera</taxon>
        <taxon>Glossata</taxon>
        <taxon>Ditrysia</taxon>
        <taxon>Papilionoidea</taxon>
        <taxon>Pieridae</taxon>
        <taxon>Pierinae</taxon>
        <taxon>Pieris</taxon>
    </lineage>
</organism>
<keyword evidence="15 20" id="KW-0175">Coiled coil</keyword>
<evidence type="ECO:0000256" key="21">
    <source>
        <dbReference type="SAM" id="MobiDB-lite"/>
    </source>
</evidence>
<evidence type="ECO:0000259" key="23">
    <source>
        <dbReference type="PROSITE" id="PS50296"/>
    </source>
</evidence>
<feature type="coiled-coil region" evidence="20">
    <location>
        <begin position="1034"/>
        <end position="1132"/>
    </location>
</feature>
<evidence type="ECO:0000256" key="4">
    <source>
        <dbReference type="ARBA" id="ARBA00004544"/>
    </source>
</evidence>
<keyword evidence="8" id="KW-0963">Cytoplasm</keyword>
<dbReference type="SUPFAM" id="SSF74924">
    <property type="entry name" value="Cap-Gly domain"/>
    <property type="match status" value="1"/>
</dbReference>
<keyword evidence="16" id="KW-0206">Cytoskeleton</keyword>
<evidence type="ECO:0000313" key="25">
    <source>
        <dbReference type="Proteomes" id="UP001152562"/>
    </source>
</evidence>
<keyword evidence="17" id="KW-0131">Cell cycle</keyword>
<comment type="similarity">
    <text evidence="5">Belongs to the SUI1 family.</text>
</comment>
<evidence type="ECO:0000256" key="13">
    <source>
        <dbReference type="ARBA" id="ARBA00022917"/>
    </source>
</evidence>
<evidence type="ECO:0000256" key="15">
    <source>
        <dbReference type="ARBA" id="ARBA00023054"/>
    </source>
</evidence>
<dbReference type="Gene3D" id="1.10.287.1490">
    <property type="match status" value="1"/>
</dbReference>
<keyword evidence="10" id="KW-0493">Microtubule</keyword>
<keyword evidence="11" id="KW-0498">Mitosis</keyword>
<feature type="compositionally biased region" description="Polar residues" evidence="21">
    <location>
        <begin position="231"/>
        <end position="243"/>
    </location>
</feature>
<dbReference type="PROSITE" id="PS00845">
    <property type="entry name" value="CAP_GLY_1"/>
    <property type="match status" value="1"/>
</dbReference>
<dbReference type="GO" id="GO:0000776">
    <property type="term" value="C:kinetochore"/>
    <property type="evidence" value="ECO:0007669"/>
    <property type="project" value="TreeGrafter"/>
</dbReference>
<evidence type="ECO:0000256" key="18">
    <source>
        <dbReference type="ARBA" id="ARBA00042714"/>
    </source>
</evidence>
<dbReference type="FunFam" id="3.30.780.10:FF:000010">
    <property type="entry name" value="Protein translation factor SUI1"/>
    <property type="match status" value="1"/>
</dbReference>
<evidence type="ECO:0000256" key="3">
    <source>
        <dbReference type="ARBA" id="ARBA00004186"/>
    </source>
</evidence>
<evidence type="ECO:0000256" key="17">
    <source>
        <dbReference type="ARBA" id="ARBA00023306"/>
    </source>
</evidence>
<keyword evidence="14" id="KW-0243">Dynein</keyword>
<evidence type="ECO:0000256" key="19">
    <source>
        <dbReference type="ARBA" id="ARBA00071306"/>
    </source>
</evidence>
<accession>A0A9P0XH09</accession>
<evidence type="ECO:0000256" key="8">
    <source>
        <dbReference type="ARBA" id="ARBA00022490"/>
    </source>
</evidence>
<evidence type="ECO:0000256" key="12">
    <source>
        <dbReference type="ARBA" id="ARBA00022845"/>
    </source>
</evidence>
<dbReference type="GO" id="GO:0003743">
    <property type="term" value="F:translation initiation factor activity"/>
    <property type="evidence" value="ECO:0007669"/>
    <property type="project" value="InterPro"/>
</dbReference>
<evidence type="ECO:0000256" key="9">
    <source>
        <dbReference type="ARBA" id="ARBA00022618"/>
    </source>
</evidence>
<feature type="region of interest" description="Disordered" evidence="21">
    <location>
        <begin position="614"/>
        <end position="648"/>
    </location>
</feature>
<dbReference type="PANTHER" id="PTHR18916">
    <property type="entry name" value="DYNACTIN 1-RELATED MICROTUBULE-BINDING"/>
    <property type="match status" value="1"/>
</dbReference>
<keyword evidence="9" id="KW-0132">Cell division</keyword>
<feature type="region of interest" description="Disordered" evidence="21">
    <location>
        <begin position="193"/>
        <end position="245"/>
    </location>
</feature>
<evidence type="ECO:0000256" key="16">
    <source>
        <dbReference type="ARBA" id="ARBA00023212"/>
    </source>
</evidence>
<feature type="domain" description="CAP-Gly" evidence="22">
    <location>
        <begin position="138"/>
        <end position="180"/>
    </location>
</feature>
<proteinExistence type="inferred from homology"/>
<dbReference type="PROSITE" id="PS50296">
    <property type="entry name" value="SUI1"/>
    <property type="match status" value="1"/>
</dbReference>
<evidence type="ECO:0000256" key="5">
    <source>
        <dbReference type="ARBA" id="ARBA00005422"/>
    </source>
</evidence>
<reference evidence="24" key="1">
    <citation type="submission" date="2022-05" db="EMBL/GenBank/DDBJ databases">
        <authorList>
            <person name="Okamura Y."/>
        </authorList>
    </citation>
    <scope>NUCLEOTIDE SEQUENCE</scope>
</reference>
<dbReference type="SUPFAM" id="SSF55159">
    <property type="entry name" value="eIF1-like"/>
    <property type="match status" value="1"/>
</dbReference>
<feature type="coiled-coil region" evidence="20">
    <location>
        <begin position="1255"/>
        <end position="1282"/>
    </location>
</feature>
<evidence type="ECO:0000256" key="6">
    <source>
        <dbReference type="ARBA" id="ARBA00011010"/>
    </source>
</evidence>
<evidence type="ECO:0000256" key="10">
    <source>
        <dbReference type="ARBA" id="ARBA00022701"/>
    </source>
</evidence>
<dbReference type="GO" id="GO:0006417">
    <property type="term" value="P:regulation of translation"/>
    <property type="evidence" value="ECO:0007669"/>
    <property type="project" value="UniProtKB-KW"/>
</dbReference>
<comment type="caution">
    <text evidence="24">The sequence shown here is derived from an EMBL/GenBank/DDBJ whole genome shotgun (WGS) entry which is preliminary data.</text>
</comment>
<dbReference type="Proteomes" id="UP001152562">
    <property type="component" value="Unassembled WGS sequence"/>
</dbReference>
<dbReference type="CDD" id="cd11566">
    <property type="entry name" value="eIF1_SUI1"/>
    <property type="match status" value="1"/>
</dbReference>
<evidence type="ECO:0000313" key="24">
    <source>
        <dbReference type="EMBL" id="CAH4034206.1"/>
    </source>
</evidence>
<feature type="compositionally biased region" description="Low complexity" evidence="21">
    <location>
        <begin position="212"/>
        <end position="230"/>
    </location>
</feature>
<evidence type="ECO:0000256" key="14">
    <source>
        <dbReference type="ARBA" id="ARBA00023017"/>
    </source>
</evidence>
<dbReference type="InterPro" id="IPR000938">
    <property type="entry name" value="CAP-Gly_domain"/>
</dbReference>
<sequence>MSIQNLNTFDPFADAIKSSEDDVQDGLVHVRIQQRNGRKTLTTIQGLSSEYDLKKIVRACKKEFACNGTVVEHPEYGEVLQLQGDQRENICQWLTKSGLVKPEQLKVHEKKMSGKQFKLGQRVLVTGKNVKGAIAYVGCPTFSTGNWVGIILDEPKGKNNGTVRGHAYFQCDENFGMFVRPSQLQILDIDDNPMETSMTTSSEDTKTSIPNRRLSSSRTSLASSRQSLSSFISPTTERASSPDLTKRASFVETGFVETLTPQFTPGQSITSPQPSTEDKLANMQAQQEITNLKIEVEDLKEKLETIKVRRAEDREKLRELERVRLQLEQANEFKVKIMESQAQLQRDLQRAKQEVREAQEALTIHNDETAELQEAAEMAALDKEMAEERSEALQMELEQCREKLEEATLDLQLMRAEMEAGGNIQHPYAAGEGATGYEVRQLQQQNTRLRETLVCLRDLIAHDKHAMQRVHKDIDQYKSEIAELSRTKEKLSSRVEELEAQVGDLREQVDAALGAEEMVEQLAEKKMSLEDQVEQLKQDVQELEALQEIHEQLVESNRELEMDLREELEMAHAATREAVREREAALETILDRDSTIVKFRELVQRMTEQHNDMRNQLDSKIGSPAPSEQETPEAVARSPPELGSLVQQSRASTRSIDLQLRALELNQARARANMLAACLPDHFMASGGDHDAILFILLLQRLNAKAEIILGQIRERFPAVNVWDREAITKTHTAVQYSFRCQLEYQLMMIQCMVCMWSNALELCTPEVLLKAASALPDAAAQERALDAAAHLLKTNELDENCALDGMERCWSYLSAMWAALGMAKVEGAGCTREAVVVACGALDALARALHADASALTQILQASERQLELGLLHEAIQSSSSSLQQQLKAVRRRLPPGVNLSNLPLDLQLLDRLRGESAIALWRCARAISLAARAACACAATAGERADGAPLPHQQLQAIWTAATDKIYQQDDHGPVKTIKHGLSIVTSDVIKLANFTQDKEYDVMSLTNVAQDKPTPPIVLRAQHVKKQLEETKTLTIRLENKEADIKELKKILKTKQEEISEMQIRRDFAEKKLSTAARDAELKAQELQRKLEDVSNQLKRKEKEFEDTMDHLQQDIDSLESERGALRDKLKMYAKPGGRHEESPVKVSPGLVTGEVNEALQHQLKLLSWRVERERAARIAACARAERVSVRSLRPLENPGAPAAAARRHAAAQVEAKLSALQTEWTMFVARSGLVKFPEEPGKYARVLQQHKERQRLIRGQLEERLRTLQQEARTLLSVHRPWRCVEADLTDFPAPDLTAALTAKAVDIGTIKYPAPAGVTDDTIYVTPTQLARIRELVEELKSDDVQLDLKPLDTTVCAA</sequence>
<keyword evidence="12" id="KW-0810">Translation regulation</keyword>
<dbReference type="GO" id="GO:0000132">
    <property type="term" value="P:establishment of mitotic spindle orientation"/>
    <property type="evidence" value="ECO:0007669"/>
    <property type="project" value="TreeGrafter"/>
</dbReference>
<keyword evidence="25" id="KW-1185">Reference proteome</keyword>
<dbReference type="GO" id="GO:0005814">
    <property type="term" value="C:centriole"/>
    <property type="evidence" value="ECO:0007669"/>
    <property type="project" value="UniProtKB-SubCell"/>
</dbReference>
<dbReference type="PROSITE" id="PS50245">
    <property type="entry name" value="CAP_GLY_2"/>
    <property type="match status" value="1"/>
</dbReference>
<dbReference type="NCBIfam" id="TIGR01160">
    <property type="entry name" value="SUI1_MOF2"/>
    <property type="match status" value="1"/>
</dbReference>
<dbReference type="GO" id="GO:0007097">
    <property type="term" value="P:nuclear migration"/>
    <property type="evidence" value="ECO:0007669"/>
    <property type="project" value="TreeGrafter"/>
</dbReference>
<dbReference type="Pfam" id="PF01253">
    <property type="entry name" value="SUI1"/>
    <property type="match status" value="1"/>
</dbReference>
<dbReference type="SMART" id="SM01052">
    <property type="entry name" value="CAP_GLY"/>
    <property type="match status" value="1"/>
</dbReference>
<dbReference type="GO" id="GO:0051301">
    <property type="term" value="P:cell division"/>
    <property type="evidence" value="ECO:0007669"/>
    <property type="project" value="UniProtKB-KW"/>
</dbReference>
<dbReference type="Gene3D" id="2.30.30.190">
    <property type="entry name" value="CAP Gly-rich-like domain"/>
    <property type="match status" value="1"/>
</dbReference>
<evidence type="ECO:0000256" key="20">
    <source>
        <dbReference type="SAM" id="Coils"/>
    </source>
</evidence>
<dbReference type="GO" id="GO:0030424">
    <property type="term" value="C:axon"/>
    <property type="evidence" value="ECO:0007669"/>
    <property type="project" value="TreeGrafter"/>
</dbReference>
<dbReference type="GO" id="GO:0030286">
    <property type="term" value="C:dynein complex"/>
    <property type="evidence" value="ECO:0007669"/>
    <property type="project" value="UniProtKB-KW"/>
</dbReference>
<comment type="similarity">
    <text evidence="6">Belongs to the dynactin 150 kDa subunit family.</text>
</comment>
<dbReference type="GO" id="GO:0000922">
    <property type="term" value="C:spindle pole"/>
    <property type="evidence" value="ECO:0007669"/>
    <property type="project" value="TreeGrafter"/>
</dbReference>
<feature type="domain" description="SUI1" evidence="23">
    <location>
        <begin position="28"/>
        <end position="98"/>
    </location>
</feature>
<dbReference type="Pfam" id="PF12455">
    <property type="entry name" value="Dynactin"/>
    <property type="match status" value="1"/>
</dbReference>
<gene>
    <name evidence="24" type="ORF">PIBRA_LOCUS10412</name>
</gene>
<evidence type="ECO:0000256" key="11">
    <source>
        <dbReference type="ARBA" id="ARBA00022776"/>
    </source>
</evidence>
<dbReference type="InterPro" id="IPR005874">
    <property type="entry name" value="SUI1_euk"/>
</dbReference>
<dbReference type="InterPro" id="IPR001950">
    <property type="entry name" value="SUI1"/>
</dbReference>
<protein>
    <recommendedName>
        <fullName evidence="7">Dynactin subunit 1</fullName>
    </recommendedName>
    <alternativeName>
        <fullName evidence="19">Eukaryotic translation initiation factor eIF1</fullName>
    </alternativeName>
    <alternativeName>
        <fullName evidence="18">Protein translation factor SUI1 homolog</fullName>
    </alternativeName>
</protein>
<evidence type="ECO:0000259" key="22">
    <source>
        <dbReference type="PROSITE" id="PS50245"/>
    </source>
</evidence>
<dbReference type="InterPro" id="IPR036859">
    <property type="entry name" value="CAP-Gly_dom_sf"/>
</dbReference>
<dbReference type="EMBL" id="CALOZG010000040">
    <property type="protein sequence ID" value="CAH4034206.1"/>
    <property type="molecule type" value="Genomic_DNA"/>
</dbReference>
<dbReference type="Gene3D" id="3.30.780.10">
    <property type="entry name" value="SUI1-like domain"/>
    <property type="match status" value="1"/>
</dbReference>